<evidence type="ECO:0000256" key="8">
    <source>
        <dbReference type="ARBA" id="ARBA00048337"/>
    </source>
</evidence>
<evidence type="ECO:0000256" key="6">
    <source>
        <dbReference type="ARBA" id="ARBA00013647"/>
    </source>
</evidence>
<dbReference type="EMBL" id="CCDI010000004">
    <property type="protein sequence ID" value="CDQ25270.1"/>
    <property type="molecule type" value="Genomic_DNA"/>
</dbReference>
<feature type="domain" description="Thiaminase-2/PQQC" evidence="10">
    <location>
        <begin position="8"/>
        <end position="215"/>
    </location>
</feature>
<dbReference type="GO" id="GO:0005829">
    <property type="term" value="C:cytosol"/>
    <property type="evidence" value="ECO:0007669"/>
    <property type="project" value="TreeGrafter"/>
</dbReference>
<dbReference type="EC" id="3.5.99.2" evidence="5 9"/>
<dbReference type="Pfam" id="PF03070">
    <property type="entry name" value="TENA_THI-4"/>
    <property type="match status" value="1"/>
</dbReference>
<dbReference type="RefSeq" id="WP_051744189.1">
    <property type="nucleotide sequence ID" value="NZ_CCDH010000002.1"/>
</dbReference>
<sequence length="230" mass="26935">MFTDRLYDRAKPIWDEYLEHPFVKGIGDGSLDLEKFKFFMEQDYLYLVDYCRVFALGSGKAQSLETMTFFAEMLYSTLTEEMELHRKYAGRLGISKEELEHAKPSATLLAYTSYMLNKAQQGAEAEVVACVLACTWSYNVIGLELAEKNGASEHEFYGDWIKMYASDEFTELAENMKDLMNQLADNKPEREKVHLEEIFLHTSKFEYLFWEMAYKQKMWMEGPHFLNTKV</sequence>
<reference evidence="12" key="1">
    <citation type="submission" date="2014-03" db="EMBL/GenBank/DDBJ databases">
        <authorList>
            <person name="Urmite Genomes U."/>
        </authorList>
    </citation>
    <scope>NUCLEOTIDE SEQUENCE [LARGE SCALE GENOMIC DNA]</scope>
    <source>
        <strain evidence="12">HD-03</strain>
    </source>
</reference>
<comment type="function">
    <text evidence="9">Catalyzes an amino-pyrimidine hydrolysis reaction at the C5' of the pyrimidine moiety of thiamine compounds, a reaction that is part of a thiamine salvage pathway.</text>
</comment>
<dbReference type="PANTHER" id="PTHR43198:SF2">
    <property type="entry name" value="SI:CH1073-67J19.1-RELATED"/>
    <property type="match status" value="1"/>
</dbReference>
<dbReference type="GO" id="GO:0009228">
    <property type="term" value="P:thiamine biosynthetic process"/>
    <property type="evidence" value="ECO:0007669"/>
    <property type="project" value="UniProtKB-KW"/>
</dbReference>
<organism evidence="11 12">
    <name type="scientific">Halobacillus karajensis</name>
    <dbReference type="NCBI Taxonomy" id="195088"/>
    <lineage>
        <taxon>Bacteria</taxon>
        <taxon>Bacillati</taxon>
        <taxon>Bacillota</taxon>
        <taxon>Bacilli</taxon>
        <taxon>Bacillales</taxon>
        <taxon>Bacillaceae</taxon>
        <taxon>Halobacillus</taxon>
    </lineage>
</organism>
<comment type="similarity">
    <text evidence="3 9">Belongs to the TenA family.</text>
</comment>
<dbReference type="InterPro" id="IPR004305">
    <property type="entry name" value="Thiaminase-2/PQQC"/>
</dbReference>
<evidence type="ECO:0000259" key="10">
    <source>
        <dbReference type="Pfam" id="PF03070"/>
    </source>
</evidence>
<dbReference type="InterPro" id="IPR027574">
    <property type="entry name" value="Thiaminase_II"/>
</dbReference>
<proteinExistence type="inferred from homology"/>
<dbReference type="CDD" id="cd19366">
    <property type="entry name" value="TenA_C_BhTenA-like"/>
    <property type="match status" value="1"/>
</dbReference>
<comment type="subunit">
    <text evidence="4">Homotetramer.</text>
</comment>
<keyword evidence="7 9" id="KW-0784">Thiamine biosynthesis</keyword>
<reference evidence="11 12" key="2">
    <citation type="submission" date="2014-05" db="EMBL/GenBank/DDBJ databases">
        <title>Draft genome sequence of Halobacillus karajensis HK-03.</title>
        <authorList>
            <person name="Khelaifia S."/>
            <person name="Croce O."/>
            <person name="Lagier J.C."/>
            <person name="Raoult D."/>
        </authorList>
    </citation>
    <scope>NUCLEOTIDE SEQUENCE [LARGE SCALE GENOMIC DNA]</scope>
    <source>
        <strain evidence="11 12">HD-03</strain>
    </source>
</reference>
<evidence type="ECO:0000313" key="11">
    <source>
        <dbReference type="EMBL" id="CDQ25270.1"/>
    </source>
</evidence>
<dbReference type="Proteomes" id="UP000028868">
    <property type="component" value="Unassembled WGS sequence"/>
</dbReference>
<comment type="catalytic activity">
    <reaction evidence="1 9">
        <text>4-amino-5-aminomethyl-2-methylpyrimidine + H2O = 4-amino-5-hydroxymethyl-2-methylpyrimidine + NH4(+)</text>
        <dbReference type="Rhea" id="RHEA:31799"/>
        <dbReference type="ChEBI" id="CHEBI:15377"/>
        <dbReference type="ChEBI" id="CHEBI:16892"/>
        <dbReference type="ChEBI" id="CHEBI:28938"/>
        <dbReference type="ChEBI" id="CHEBI:63416"/>
        <dbReference type="EC" id="3.5.99.2"/>
    </reaction>
</comment>
<evidence type="ECO:0000256" key="5">
    <source>
        <dbReference type="ARBA" id="ARBA00012684"/>
    </source>
</evidence>
<evidence type="ECO:0000256" key="3">
    <source>
        <dbReference type="ARBA" id="ARBA00010264"/>
    </source>
</evidence>
<protein>
    <recommendedName>
        <fullName evidence="6 9">Aminopyrimidine aminohydrolase</fullName>
        <ecNumber evidence="5 9">3.5.99.2</ecNumber>
    </recommendedName>
</protein>
<comment type="catalytic activity">
    <reaction evidence="8 9">
        <text>thiamine + H2O = 5-(2-hydroxyethyl)-4-methylthiazole + 4-amino-5-hydroxymethyl-2-methylpyrimidine + H(+)</text>
        <dbReference type="Rhea" id="RHEA:17509"/>
        <dbReference type="ChEBI" id="CHEBI:15377"/>
        <dbReference type="ChEBI" id="CHEBI:15378"/>
        <dbReference type="ChEBI" id="CHEBI:16892"/>
        <dbReference type="ChEBI" id="CHEBI:17957"/>
        <dbReference type="ChEBI" id="CHEBI:18385"/>
        <dbReference type="EC" id="3.5.99.2"/>
    </reaction>
</comment>
<dbReference type="InterPro" id="IPR016084">
    <property type="entry name" value="Haem_Oase-like_multi-hlx"/>
</dbReference>
<dbReference type="PANTHER" id="PTHR43198">
    <property type="entry name" value="BIFUNCTIONAL TH2 PROTEIN"/>
    <property type="match status" value="1"/>
</dbReference>
<gene>
    <name evidence="11" type="primary">tenA_2</name>
    <name evidence="11" type="ORF">BN983_03584</name>
</gene>
<comment type="pathway">
    <text evidence="2 9">Cofactor biosynthesis; thiamine diphosphate biosynthesis.</text>
</comment>
<dbReference type="GO" id="GO:0009229">
    <property type="term" value="P:thiamine diphosphate biosynthetic process"/>
    <property type="evidence" value="ECO:0007669"/>
    <property type="project" value="UniProtKB-UniPathway"/>
</dbReference>
<evidence type="ECO:0000256" key="7">
    <source>
        <dbReference type="ARBA" id="ARBA00022977"/>
    </source>
</evidence>
<evidence type="ECO:0000256" key="4">
    <source>
        <dbReference type="ARBA" id="ARBA00011881"/>
    </source>
</evidence>
<comment type="caution">
    <text evidence="11">The sequence shown here is derived from an EMBL/GenBank/DDBJ whole genome shotgun (WGS) entry which is preliminary data.</text>
</comment>
<keyword evidence="12" id="KW-1185">Reference proteome</keyword>
<dbReference type="GO" id="GO:0050334">
    <property type="term" value="F:thiaminase activity"/>
    <property type="evidence" value="ECO:0007669"/>
    <property type="project" value="UniProtKB-EC"/>
</dbReference>
<accession>A0A024P8M7</accession>
<name>A0A024P8M7_9BACI</name>
<evidence type="ECO:0000256" key="2">
    <source>
        <dbReference type="ARBA" id="ARBA00004948"/>
    </source>
</evidence>
<dbReference type="InterPro" id="IPR050967">
    <property type="entry name" value="Thiamine_Salvage_TenA"/>
</dbReference>
<dbReference type="AlphaFoldDB" id="A0A024P8M7"/>
<dbReference type="UniPathway" id="UPA00060"/>
<dbReference type="Gene3D" id="1.20.910.10">
    <property type="entry name" value="Heme oxygenase-like"/>
    <property type="match status" value="1"/>
</dbReference>
<keyword evidence="9" id="KW-0378">Hydrolase</keyword>
<dbReference type="SUPFAM" id="SSF48613">
    <property type="entry name" value="Heme oxygenase-like"/>
    <property type="match status" value="1"/>
</dbReference>
<dbReference type="NCBIfam" id="TIGR04306">
    <property type="entry name" value="salvage_TenA"/>
    <property type="match status" value="1"/>
</dbReference>
<evidence type="ECO:0000256" key="9">
    <source>
        <dbReference type="RuleBase" id="RU363093"/>
    </source>
</evidence>
<evidence type="ECO:0000313" key="12">
    <source>
        <dbReference type="Proteomes" id="UP000028868"/>
    </source>
</evidence>
<evidence type="ECO:0000256" key="1">
    <source>
        <dbReference type="ARBA" id="ARBA00001881"/>
    </source>
</evidence>